<evidence type="ECO:0000313" key="2">
    <source>
        <dbReference type="Proteomes" id="UP000317998"/>
    </source>
</evidence>
<dbReference type="EMBL" id="VFOM01000001">
    <property type="protein sequence ID" value="TQL47227.1"/>
    <property type="molecule type" value="Genomic_DNA"/>
</dbReference>
<name>A0A542YGM2_9MICO</name>
<protein>
    <recommendedName>
        <fullName evidence="3">DUF4287 domain-containing protein</fullName>
    </recommendedName>
</protein>
<evidence type="ECO:0008006" key="3">
    <source>
        <dbReference type="Google" id="ProtNLM"/>
    </source>
</evidence>
<accession>A0A542YGM2</accession>
<dbReference type="Proteomes" id="UP000317998">
    <property type="component" value="Unassembled WGS sequence"/>
</dbReference>
<evidence type="ECO:0000313" key="1">
    <source>
        <dbReference type="EMBL" id="TQL47227.1"/>
    </source>
</evidence>
<reference evidence="1 2" key="1">
    <citation type="submission" date="2019-06" db="EMBL/GenBank/DDBJ databases">
        <title>Sequencing the genomes of 1000 actinobacteria strains.</title>
        <authorList>
            <person name="Klenk H.-P."/>
        </authorList>
    </citation>
    <scope>NUCLEOTIDE SEQUENCE [LARGE SCALE GENOMIC DNA]</scope>
    <source>
        <strain evidence="1 2">DSM 26477</strain>
    </source>
</reference>
<dbReference type="RefSeq" id="WP_141879506.1">
    <property type="nucleotide sequence ID" value="NZ_VFOM01000001.1"/>
</dbReference>
<proteinExistence type="predicted"/>
<keyword evidence="2" id="KW-1185">Reference proteome</keyword>
<organism evidence="1 2">
    <name type="scientific">Homoserinimonas aerilata</name>
    <dbReference type="NCBI Taxonomy" id="1162970"/>
    <lineage>
        <taxon>Bacteria</taxon>
        <taxon>Bacillati</taxon>
        <taxon>Actinomycetota</taxon>
        <taxon>Actinomycetes</taxon>
        <taxon>Micrococcales</taxon>
        <taxon>Microbacteriaceae</taxon>
        <taxon>Homoserinimonas</taxon>
    </lineage>
</organism>
<sequence length="180" mass="18932">MAAVSGSNVSDTRLIAATGKTRGEWHALLDAENAATWPHPDIAKWLHREHGVDAWWAQGITVGYEQARGIRAPGQQADGTFVAGSSTTVDGELQSVLEKAITIFSDHLGSSPVSISRAAKHPTARWSLPDGTGVLVTVSPAAIGTVGRARVAATRTRLATEDALDGAKTELATVLQRFGE</sequence>
<gene>
    <name evidence="1" type="ORF">FB562_0279</name>
</gene>
<comment type="caution">
    <text evidence="1">The sequence shown here is derived from an EMBL/GenBank/DDBJ whole genome shotgun (WGS) entry which is preliminary data.</text>
</comment>
<dbReference type="AlphaFoldDB" id="A0A542YGM2"/>
<dbReference type="OrthoDB" id="3837807at2"/>